<dbReference type="EMBL" id="JANPWB010000007">
    <property type="protein sequence ID" value="KAJ1170292.1"/>
    <property type="molecule type" value="Genomic_DNA"/>
</dbReference>
<evidence type="ECO:0000256" key="2">
    <source>
        <dbReference type="SAM" id="MobiDB-lite"/>
    </source>
</evidence>
<feature type="region of interest" description="Disordered" evidence="2">
    <location>
        <begin position="219"/>
        <end position="256"/>
    </location>
</feature>
<proteinExistence type="predicted"/>
<evidence type="ECO:0000313" key="4">
    <source>
        <dbReference type="Proteomes" id="UP001066276"/>
    </source>
</evidence>
<evidence type="ECO:0000313" key="3">
    <source>
        <dbReference type="EMBL" id="KAJ1170292.1"/>
    </source>
</evidence>
<feature type="coiled-coil region" evidence="1">
    <location>
        <begin position="35"/>
        <end position="69"/>
    </location>
</feature>
<evidence type="ECO:0000256" key="1">
    <source>
        <dbReference type="SAM" id="Coils"/>
    </source>
</evidence>
<name>A0AAV7T1L3_PLEWA</name>
<sequence>MSSSEVSRFLQKCQKERDEAFRREESSRDRLKRLEASTKTQIAELKHRVKETTNENKILHKTIKRLRVELGLEISPRFKGKMTKDIIRELHDKEDQCLRLLEENSHLTFRLKEVVPSLAQVNKLKKDLEGQLQATSVKTQDLLAENARLSKLLEETEQERDEMARINLELRKSIESTKHFSSRSVQTTTSIPINFQNTYRSIPREQRSSQYSQALLEKRKIAMGTRSSTAGSLESPQSDSSSQKSADNLKYRTVLS</sequence>
<accession>A0AAV7T1L3</accession>
<dbReference type="Proteomes" id="UP001066276">
    <property type="component" value="Chromosome 4_1"/>
</dbReference>
<comment type="caution">
    <text evidence="3">The sequence shown here is derived from an EMBL/GenBank/DDBJ whole genome shotgun (WGS) entry which is preliminary data.</text>
</comment>
<keyword evidence="1" id="KW-0175">Coiled coil</keyword>
<dbReference type="AlphaFoldDB" id="A0AAV7T1L3"/>
<organism evidence="3 4">
    <name type="scientific">Pleurodeles waltl</name>
    <name type="common">Iberian ribbed newt</name>
    <dbReference type="NCBI Taxonomy" id="8319"/>
    <lineage>
        <taxon>Eukaryota</taxon>
        <taxon>Metazoa</taxon>
        <taxon>Chordata</taxon>
        <taxon>Craniata</taxon>
        <taxon>Vertebrata</taxon>
        <taxon>Euteleostomi</taxon>
        <taxon>Amphibia</taxon>
        <taxon>Batrachia</taxon>
        <taxon>Caudata</taxon>
        <taxon>Salamandroidea</taxon>
        <taxon>Salamandridae</taxon>
        <taxon>Pleurodelinae</taxon>
        <taxon>Pleurodeles</taxon>
    </lineage>
</organism>
<protein>
    <submittedName>
        <fullName evidence="3">Uncharacterized protein</fullName>
    </submittedName>
</protein>
<feature type="coiled-coil region" evidence="1">
    <location>
        <begin position="139"/>
        <end position="173"/>
    </location>
</feature>
<reference evidence="3" key="1">
    <citation type="journal article" date="2022" name="bioRxiv">
        <title>Sequencing and chromosome-scale assembly of the giantPleurodeles waltlgenome.</title>
        <authorList>
            <person name="Brown T."/>
            <person name="Elewa A."/>
            <person name="Iarovenko S."/>
            <person name="Subramanian E."/>
            <person name="Araus A.J."/>
            <person name="Petzold A."/>
            <person name="Susuki M."/>
            <person name="Suzuki K.-i.T."/>
            <person name="Hayashi T."/>
            <person name="Toyoda A."/>
            <person name="Oliveira C."/>
            <person name="Osipova E."/>
            <person name="Leigh N.D."/>
            <person name="Simon A."/>
            <person name="Yun M.H."/>
        </authorList>
    </citation>
    <scope>NUCLEOTIDE SEQUENCE</scope>
    <source>
        <strain evidence="3">20211129_DDA</strain>
        <tissue evidence="3">Liver</tissue>
    </source>
</reference>
<gene>
    <name evidence="3" type="ORF">NDU88_002170</name>
</gene>
<feature type="compositionally biased region" description="Low complexity" evidence="2">
    <location>
        <begin position="232"/>
        <end position="245"/>
    </location>
</feature>
<keyword evidence="4" id="KW-1185">Reference proteome</keyword>